<comment type="caution">
    <text evidence="3">The sequence shown here is derived from an EMBL/GenBank/DDBJ whole genome shotgun (WGS) entry which is preliminary data.</text>
</comment>
<dbReference type="AlphaFoldDB" id="A0AA39V3P2"/>
<organism evidence="3 4">
    <name type="scientific">Cladonia borealis</name>
    <dbReference type="NCBI Taxonomy" id="184061"/>
    <lineage>
        <taxon>Eukaryota</taxon>
        <taxon>Fungi</taxon>
        <taxon>Dikarya</taxon>
        <taxon>Ascomycota</taxon>
        <taxon>Pezizomycotina</taxon>
        <taxon>Lecanoromycetes</taxon>
        <taxon>OSLEUM clade</taxon>
        <taxon>Lecanoromycetidae</taxon>
        <taxon>Lecanorales</taxon>
        <taxon>Lecanorineae</taxon>
        <taxon>Cladoniaceae</taxon>
        <taxon>Cladonia</taxon>
    </lineage>
</organism>
<feature type="transmembrane region" description="Helical" evidence="2">
    <location>
        <begin position="280"/>
        <end position="300"/>
    </location>
</feature>
<feature type="region of interest" description="Disordered" evidence="1">
    <location>
        <begin position="464"/>
        <end position="483"/>
    </location>
</feature>
<evidence type="ECO:0000313" key="3">
    <source>
        <dbReference type="EMBL" id="KAK0514692.1"/>
    </source>
</evidence>
<name>A0AA39V3P2_9LECA</name>
<dbReference type="Proteomes" id="UP001166286">
    <property type="component" value="Unassembled WGS sequence"/>
</dbReference>
<dbReference type="EMBL" id="JAFEKC020000005">
    <property type="protein sequence ID" value="KAK0514692.1"/>
    <property type="molecule type" value="Genomic_DNA"/>
</dbReference>
<keyword evidence="2" id="KW-0812">Transmembrane</keyword>
<feature type="transmembrane region" description="Helical" evidence="2">
    <location>
        <begin position="209"/>
        <end position="230"/>
    </location>
</feature>
<proteinExistence type="predicted"/>
<evidence type="ECO:0000256" key="1">
    <source>
        <dbReference type="SAM" id="MobiDB-lite"/>
    </source>
</evidence>
<gene>
    <name evidence="3" type="ORF">JMJ35_003309</name>
</gene>
<reference evidence="3" key="1">
    <citation type="submission" date="2023-03" db="EMBL/GenBank/DDBJ databases">
        <title>Complete genome of Cladonia borealis.</title>
        <authorList>
            <person name="Park H."/>
        </authorList>
    </citation>
    <scope>NUCLEOTIDE SEQUENCE</scope>
    <source>
        <strain evidence="3">ANT050790</strain>
    </source>
</reference>
<sequence>MSSQSSSNPHRHTSLDVGNGLIEIAALTSLIGSTTAESLILGNRGAAGLVWSTMSMFGALSVVKACIAAATPAGLRETLGVRSKETDATLGVALTLNDKELRSRHRFKGVCGIGCRIAVRGNNKDAARSETVEKSCQDIYALDQSTLSILEMVPEQEANESLHIHLHVHDVYQQKRSLRNFWKDWTGIFASALKLVEVTILWRHQALQLCLISGCCWAFYLCAAIALQAMGLSRKYSEKVKEREIDLMAGQLPTPVKAGSQRKILLGAPLNVRHSKLWQIAWVLGSLVSTASVIGVYMTLGSQDSRVFVEWTGFQFLWLVLRSVFYHFAEGTDQVFNSIILKKDWKALNPYLRGRVRRLVHALSLYQMHMHPRRMYCYHQDERAIRDNYNTRLNFPLTIVQGREGSSDSSNVFISAVVGDTLLSSASFIIGRKYEPLDLYDACVVMLTVDGADIAIPAARVMSDPPPHRNPNDSEAGFEPPLPLKGGTNIGKPDSTWWYWIPCSDGSWLELHTTNMKILGEQRANILSAEQVTKHLASGELYVSICNVEQVWETVMHARVALEALQTLIP</sequence>
<keyword evidence="2" id="KW-0472">Membrane</keyword>
<evidence type="ECO:0000256" key="2">
    <source>
        <dbReference type="SAM" id="Phobius"/>
    </source>
</evidence>
<evidence type="ECO:0000313" key="4">
    <source>
        <dbReference type="Proteomes" id="UP001166286"/>
    </source>
</evidence>
<accession>A0AA39V3P2</accession>
<keyword evidence="4" id="KW-1185">Reference proteome</keyword>
<feature type="transmembrane region" description="Helical" evidence="2">
    <location>
        <begin position="307"/>
        <end position="329"/>
    </location>
</feature>
<protein>
    <submittedName>
        <fullName evidence="3">Uncharacterized protein</fullName>
    </submittedName>
</protein>
<keyword evidence="2" id="KW-1133">Transmembrane helix</keyword>